<organism evidence="1">
    <name type="scientific">Clastoptera arizonana</name>
    <name type="common">Arizona spittle bug</name>
    <dbReference type="NCBI Taxonomy" id="38151"/>
    <lineage>
        <taxon>Eukaryota</taxon>
        <taxon>Metazoa</taxon>
        <taxon>Ecdysozoa</taxon>
        <taxon>Arthropoda</taxon>
        <taxon>Hexapoda</taxon>
        <taxon>Insecta</taxon>
        <taxon>Pterygota</taxon>
        <taxon>Neoptera</taxon>
        <taxon>Paraneoptera</taxon>
        <taxon>Hemiptera</taxon>
        <taxon>Auchenorrhyncha</taxon>
        <taxon>Cercopoidea</taxon>
        <taxon>Clastopteridae</taxon>
        <taxon>Clastoptera</taxon>
    </lineage>
</organism>
<evidence type="ECO:0000313" key="1">
    <source>
        <dbReference type="EMBL" id="JAS12843.1"/>
    </source>
</evidence>
<dbReference type="AlphaFoldDB" id="A0A1B6CHJ5"/>
<reference evidence="1" key="1">
    <citation type="submission" date="2015-12" db="EMBL/GenBank/DDBJ databases">
        <title>De novo transcriptome assembly of four potential Pierce s Disease insect vectors from Arizona vineyards.</title>
        <authorList>
            <person name="Tassone E.E."/>
        </authorList>
    </citation>
    <scope>NUCLEOTIDE SEQUENCE</scope>
</reference>
<feature type="non-terminal residue" evidence="1">
    <location>
        <position position="1"/>
    </location>
</feature>
<sequence length="179" mass="20282">DTVSGSQNYRPNEIFKNPYKVSPDLHQFLNLPVHYNSANKFPLISSSYANTKIQGMSGSSSTYNNHKYLTSSTQTLPSYYSFQRTSATEKITTVKTTTTTTPTSTTELLGEEYDISYSDYDIDEQLENQSTEVNTEQFNKNITDYPITTYRPTTLGNKNVKIVNSLPLDAYYSTHEPFS</sequence>
<feature type="non-terminal residue" evidence="1">
    <location>
        <position position="179"/>
    </location>
</feature>
<dbReference type="EMBL" id="GEDC01024455">
    <property type="protein sequence ID" value="JAS12843.1"/>
    <property type="molecule type" value="Transcribed_RNA"/>
</dbReference>
<name>A0A1B6CHJ5_9HEMI</name>
<proteinExistence type="predicted"/>
<accession>A0A1B6CHJ5</accession>
<protein>
    <submittedName>
        <fullName evidence="1">Uncharacterized protein</fullName>
    </submittedName>
</protein>
<gene>
    <name evidence="1" type="ORF">g.582</name>
</gene>